<accession>A0A2T3B975</accession>
<evidence type="ECO:0000313" key="3">
    <source>
        <dbReference type="Proteomes" id="UP000241818"/>
    </source>
</evidence>
<gene>
    <name evidence="2" type="ORF">M430DRAFT_17361</name>
</gene>
<dbReference type="RefSeq" id="XP_024723484.1">
    <property type="nucleotide sequence ID" value="XM_024863651.1"/>
</dbReference>
<name>A0A2T3B975_AMORE</name>
<reference evidence="2 3" key="1">
    <citation type="journal article" date="2018" name="New Phytol.">
        <title>Comparative genomics and transcriptomics depict ericoid mycorrhizal fungi as versatile saprotrophs and plant mutualists.</title>
        <authorList>
            <person name="Martino E."/>
            <person name="Morin E."/>
            <person name="Grelet G.A."/>
            <person name="Kuo A."/>
            <person name="Kohler A."/>
            <person name="Daghino S."/>
            <person name="Barry K.W."/>
            <person name="Cichocki N."/>
            <person name="Clum A."/>
            <person name="Dockter R.B."/>
            <person name="Hainaut M."/>
            <person name="Kuo R.C."/>
            <person name="LaButti K."/>
            <person name="Lindahl B.D."/>
            <person name="Lindquist E.A."/>
            <person name="Lipzen A."/>
            <person name="Khouja H.R."/>
            <person name="Magnuson J."/>
            <person name="Murat C."/>
            <person name="Ohm R.A."/>
            <person name="Singer S.W."/>
            <person name="Spatafora J.W."/>
            <person name="Wang M."/>
            <person name="Veneault-Fourrey C."/>
            <person name="Henrissat B."/>
            <person name="Grigoriev I.V."/>
            <person name="Martin F.M."/>
            <person name="Perotto S."/>
        </authorList>
    </citation>
    <scope>NUCLEOTIDE SEQUENCE [LARGE SCALE GENOMIC DNA]</scope>
    <source>
        <strain evidence="2 3">ATCC 22711</strain>
    </source>
</reference>
<dbReference type="Proteomes" id="UP000241818">
    <property type="component" value="Unassembled WGS sequence"/>
</dbReference>
<protein>
    <submittedName>
        <fullName evidence="2">Uncharacterized protein</fullName>
    </submittedName>
</protein>
<evidence type="ECO:0000256" key="1">
    <source>
        <dbReference type="SAM" id="SignalP"/>
    </source>
</evidence>
<feature type="chain" id="PRO_5015672052" evidence="1">
    <location>
        <begin position="33"/>
        <end position="452"/>
    </location>
</feature>
<dbReference type="OrthoDB" id="3546681at2759"/>
<evidence type="ECO:0000313" key="2">
    <source>
        <dbReference type="EMBL" id="PSS23438.1"/>
    </source>
</evidence>
<sequence>MLSNIRGQKLFGATATLWVLFALTIFLDLASALPQQLFGNGLSRRTGNAPGIGVELEMGKIVIEGKQKLTAEKREKIKGAEMIPTGFAGGPKTNWELTAEVGPLQVMPEAVVDGLKNKVGDHKMKGIGDEIFKFFESWAPCAGKDCKVTIKGFDNLGPWSVKWPKNVPVDLSKFPFGPQVTTAMPLGAVQEILSDTKSKTHNPLASMGALYGSKIKILTKNDFKSFSKIKANDITDEFLGYFSLLTSYCILADFGDPKEGPKRLLPIMPRTDFVAQYTQFIEPKLKNQLSDKKISLYDIVEKVSGAGPKLAKQTFKWKPGTVTKINDNWIGKAEDLKTGTLEVEKFLNYVQGYDKATKKTLTQMDLVKLMDKTMRHGQIGSFGSKMETVLGTSKPAPIFEFRELTPVLGTALGDTMGSYEDKVIEYHKRFAKRSIDVREDADILQEEQMGLS</sequence>
<organism evidence="2 3">
    <name type="scientific">Amorphotheca resinae ATCC 22711</name>
    <dbReference type="NCBI Taxonomy" id="857342"/>
    <lineage>
        <taxon>Eukaryota</taxon>
        <taxon>Fungi</taxon>
        <taxon>Dikarya</taxon>
        <taxon>Ascomycota</taxon>
        <taxon>Pezizomycotina</taxon>
        <taxon>Leotiomycetes</taxon>
        <taxon>Helotiales</taxon>
        <taxon>Amorphothecaceae</taxon>
        <taxon>Amorphotheca</taxon>
    </lineage>
</organism>
<keyword evidence="1" id="KW-0732">Signal</keyword>
<dbReference type="GeneID" id="36571732"/>
<dbReference type="EMBL" id="KZ679008">
    <property type="protein sequence ID" value="PSS23438.1"/>
    <property type="molecule type" value="Genomic_DNA"/>
</dbReference>
<proteinExistence type="predicted"/>
<feature type="signal peptide" evidence="1">
    <location>
        <begin position="1"/>
        <end position="32"/>
    </location>
</feature>
<dbReference type="AlphaFoldDB" id="A0A2T3B975"/>
<dbReference type="InParanoid" id="A0A2T3B975"/>
<keyword evidence="3" id="KW-1185">Reference proteome</keyword>